<dbReference type="AlphaFoldDB" id="A0A2N9FY57"/>
<evidence type="ECO:0000259" key="3">
    <source>
        <dbReference type="Pfam" id="PF13947"/>
    </source>
</evidence>
<protein>
    <recommendedName>
        <fullName evidence="3">Wall-associated receptor kinase galacturonan-binding domain-containing protein</fullName>
    </recommendedName>
</protein>
<evidence type="ECO:0000256" key="1">
    <source>
        <dbReference type="ARBA" id="ARBA00004167"/>
    </source>
</evidence>
<keyword evidence="2" id="KW-0732">Signal</keyword>
<organism evidence="4">
    <name type="scientific">Fagus sylvatica</name>
    <name type="common">Beechnut</name>
    <dbReference type="NCBI Taxonomy" id="28930"/>
    <lineage>
        <taxon>Eukaryota</taxon>
        <taxon>Viridiplantae</taxon>
        <taxon>Streptophyta</taxon>
        <taxon>Embryophyta</taxon>
        <taxon>Tracheophyta</taxon>
        <taxon>Spermatophyta</taxon>
        <taxon>Magnoliopsida</taxon>
        <taxon>eudicotyledons</taxon>
        <taxon>Gunneridae</taxon>
        <taxon>Pentapetalae</taxon>
        <taxon>rosids</taxon>
        <taxon>fabids</taxon>
        <taxon>Fagales</taxon>
        <taxon>Fagaceae</taxon>
        <taxon>Fagus</taxon>
    </lineage>
</organism>
<evidence type="ECO:0000313" key="4">
    <source>
        <dbReference type="EMBL" id="SPC92178.1"/>
    </source>
</evidence>
<dbReference type="InterPro" id="IPR025287">
    <property type="entry name" value="WAK_GUB"/>
</dbReference>
<dbReference type="EMBL" id="OIVN01001287">
    <property type="protein sequence ID" value="SPC92178.1"/>
    <property type="molecule type" value="Genomic_DNA"/>
</dbReference>
<dbReference type="PANTHER" id="PTHR33491">
    <property type="entry name" value="OSJNBA0016N04.9 PROTEIN"/>
    <property type="match status" value="1"/>
</dbReference>
<proteinExistence type="predicted"/>
<dbReference type="GO" id="GO:0030247">
    <property type="term" value="F:polysaccharide binding"/>
    <property type="evidence" value="ECO:0007669"/>
    <property type="project" value="InterPro"/>
</dbReference>
<evidence type="ECO:0000256" key="2">
    <source>
        <dbReference type="ARBA" id="ARBA00022729"/>
    </source>
</evidence>
<dbReference type="Pfam" id="PF13947">
    <property type="entry name" value="GUB_WAK_bind"/>
    <property type="match status" value="1"/>
</dbReference>
<accession>A0A2N9FY57</accession>
<name>A0A2N9FY57_FAGSY</name>
<dbReference type="GO" id="GO:0016020">
    <property type="term" value="C:membrane"/>
    <property type="evidence" value="ECO:0007669"/>
    <property type="project" value="UniProtKB-SubCell"/>
</dbReference>
<gene>
    <name evidence="4" type="ORF">FSB_LOCUS20060</name>
</gene>
<feature type="domain" description="Wall-associated receptor kinase galacturonan-binding" evidence="3">
    <location>
        <begin position="15"/>
        <end position="70"/>
    </location>
</feature>
<sequence>MAAAAIPFPLALPDCPDRCGDVEIPYPFGLTEGCYLKETGDFYINCSDLAGKAQPKTGNVVVKEISIQGQIDILMYKAFDCYNNSATGLKNNSYATPSLRVPSSQFLTPKTSSWPLAVTLMHTLGVTKMMNRSPLVACPFAFTIRQDQFNFSSSYLSSLQNNKTLPMVLDWAIGTETCEDARKNKSAYRCGGNSTCHNSINGSGYRCNCTTVTREPIPQRWLPRAITARPNKFVLINPEVIIVRAIKGYHLDGEACVTDQQAVPPSGQSSLAISLAVGEYLFFY</sequence>
<reference evidence="4" key="1">
    <citation type="submission" date="2018-02" db="EMBL/GenBank/DDBJ databases">
        <authorList>
            <person name="Cohen D.B."/>
            <person name="Kent A.D."/>
        </authorList>
    </citation>
    <scope>NUCLEOTIDE SEQUENCE</scope>
</reference>
<comment type="subcellular location">
    <subcellularLocation>
        <location evidence="1">Membrane</location>
        <topology evidence="1">Single-pass membrane protein</topology>
    </subcellularLocation>
</comment>